<keyword evidence="3" id="KW-1185">Reference proteome</keyword>
<protein>
    <submittedName>
        <fullName evidence="2">DUF3575 domain-containing protein</fullName>
    </submittedName>
</protein>
<evidence type="ECO:0000313" key="2">
    <source>
        <dbReference type="EMBL" id="MFD2892297.1"/>
    </source>
</evidence>
<keyword evidence="1" id="KW-0732">Signal</keyword>
<evidence type="ECO:0000256" key="1">
    <source>
        <dbReference type="SAM" id="SignalP"/>
    </source>
</evidence>
<dbReference type="InterPro" id="IPR021958">
    <property type="entry name" value="DUF3575"/>
</dbReference>
<dbReference type="Pfam" id="PF12099">
    <property type="entry name" value="DUF3575"/>
    <property type="match status" value="1"/>
</dbReference>
<proteinExistence type="predicted"/>
<organism evidence="2 3">
    <name type="scientific">Flavobacterium chuncheonense</name>
    <dbReference type="NCBI Taxonomy" id="2026653"/>
    <lineage>
        <taxon>Bacteria</taxon>
        <taxon>Pseudomonadati</taxon>
        <taxon>Bacteroidota</taxon>
        <taxon>Flavobacteriia</taxon>
        <taxon>Flavobacteriales</taxon>
        <taxon>Flavobacteriaceae</taxon>
        <taxon>Flavobacterium</taxon>
    </lineage>
</organism>
<dbReference type="EMBL" id="JBHUPC010000013">
    <property type="protein sequence ID" value="MFD2892297.1"/>
    <property type="molecule type" value="Genomic_DNA"/>
</dbReference>
<feature type="signal peptide" evidence="1">
    <location>
        <begin position="1"/>
        <end position="22"/>
    </location>
</feature>
<dbReference type="RefSeq" id="WP_379811942.1">
    <property type="nucleotide sequence ID" value="NZ_JBHUPC010000013.1"/>
</dbReference>
<evidence type="ECO:0000313" key="3">
    <source>
        <dbReference type="Proteomes" id="UP001597534"/>
    </source>
</evidence>
<dbReference type="Proteomes" id="UP001597534">
    <property type="component" value="Unassembled WGS sequence"/>
</dbReference>
<reference evidence="3" key="1">
    <citation type="journal article" date="2019" name="Int. J. Syst. Evol. Microbiol.">
        <title>The Global Catalogue of Microorganisms (GCM) 10K type strain sequencing project: providing services to taxonomists for standard genome sequencing and annotation.</title>
        <authorList>
            <consortium name="The Broad Institute Genomics Platform"/>
            <consortium name="The Broad Institute Genome Sequencing Center for Infectious Disease"/>
            <person name="Wu L."/>
            <person name="Ma J."/>
        </authorList>
    </citation>
    <scope>NUCLEOTIDE SEQUENCE [LARGE SCALE GENOMIC DNA]</scope>
    <source>
        <strain evidence="3">KCTC 22671</strain>
    </source>
</reference>
<name>A0ABW5YMM8_9FLAO</name>
<comment type="caution">
    <text evidence="2">The sequence shown here is derived from an EMBL/GenBank/DDBJ whole genome shotgun (WGS) entry which is preliminary data.</text>
</comment>
<feature type="chain" id="PRO_5047109510" evidence="1">
    <location>
        <begin position="23"/>
        <end position="183"/>
    </location>
</feature>
<gene>
    <name evidence="2" type="ORF">ACFS5J_09760</name>
</gene>
<accession>A0ABW5YMM8</accession>
<sequence>MKNLTLSIVFLLSLTAFSQTKAKINATTLIGIPGIGMETGLGKKTTFQLDFTASLWKSINGGPQEFYMLFPEFRYYPKQKFDGFFFGVHAGGSKYNMQKWNYINTDYYQIGYSMMYGATIGYQLKINEKFSFEVFLGGGSQQGYYKGYRLSTGERYDTNKTDYNKSGEWLPYRGGVMINYKLN</sequence>